<evidence type="ECO:0000256" key="4">
    <source>
        <dbReference type="ARBA" id="ARBA00022490"/>
    </source>
</evidence>
<keyword evidence="4" id="KW-0963">Cytoplasm</keyword>
<dbReference type="EMBL" id="VCDI01000002">
    <property type="protein sequence ID" value="TLU72944.1"/>
    <property type="molecule type" value="Genomic_DNA"/>
</dbReference>
<evidence type="ECO:0000256" key="2">
    <source>
        <dbReference type="ARBA" id="ARBA00009695"/>
    </source>
</evidence>
<comment type="similarity">
    <text evidence="2">Belongs to the RecX family.</text>
</comment>
<gene>
    <name evidence="7" type="ORF">FE263_05695</name>
</gene>
<evidence type="ECO:0000313" key="7">
    <source>
        <dbReference type="EMBL" id="TLU72944.1"/>
    </source>
</evidence>
<keyword evidence="8" id="KW-1185">Reference proteome</keyword>
<dbReference type="GO" id="GO:0005737">
    <property type="term" value="C:cytoplasm"/>
    <property type="evidence" value="ECO:0007669"/>
    <property type="project" value="UniProtKB-SubCell"/>
</dbReference>
<proteinExistence type="inferred from homology"/>
<reference evidence="7 8" key="1">
    <citation type="submission" date="2019-05" db="EMBL/GenBank/DDBJ databases">
        <authorList>
            <person name="Pankratov T."/>
            <person name="Grouzdev D."/>
        </authorList>
    </citation>
    <scope>NUCLEOTIDE SEQUENCE [LARGE SCALE GENOMIC DNA]</scope>
    <source>
        <strain evidence="7 8">KEBCLARHB70R</strain>
    </source>
</reference>
<feature type="region of interest" description="Disordered" evidence="5">
    <location>
        <begin position="161"/>
        <end position="200"/>
    </location>
</feature>
<accession>A0A5R9J5P6</accession>
<evidence type="ECO:0000256" key="3">
    <source>
        <dbReference type="ARBA" id="ARBA00018111"/>
    </source>
</evidence>
<protein>
    <recommendedName>
        <fullName evidence="3">Regulatory protein RecX</fullName>
    </recommendedName>
</protein>
<dbReference type="Proteomes" id="UP000305654">
    <property type="component" value="Unassembled WGS sequence"/>
</dbReference>
<dbReference type="Pfam" id="PF02631">
    <property type="entry name" value="RecX_HTH2"/>
    <property type="match status" value="1"/>
</dbReference>
<dbReference type="AlphaFoldDB" id="A0A5R9J5P6"/>
<comment type="subcellular location">
    <subcellularLocation>
        <location evidence="1">Cytoplasm</location>
    </subcellularLocation>
</comment>
<comment type="caution">
    <text evidence="7">The sequence shown here is derived from an EMBL/GenBank/DDBJ whole genome shotgun (WGS) entry which is preliminary data.</text>
</comment>
<dbReference type="InterPro" id="IPR053924">
    <property type="entry name" value="RecX_HTH_2nd"/>
</dbReference>
<organism evidence="7 8">
    <name type="scientific">Lichenicoccus roseus</name>
    <dbReference type="NCBI Taxonomy" id="2683649"/>
    <lineage>
        <taxon>Bacteria</taxon>
        <taxon>Pseudomonadati</taxon>
        <taxon>Pseudomonadota</taxon>
        <taxon>Alphaproteobacteria</taxon>
        <taxon>Acetobacterales</taxon>
        <taxon>Acetobacteraceae</taxon>
        <taxon>Lichenicoccus</taxon>
    </lineage>
</organism>
<dbReference type="OrthoDB" id="7282296at2"/>
<dbReference type="RefSeq" id="WP_138325018.1">
    <property type="nucleotide sequence ID" value="NZ_VCDI01000002.1"/>
</dbReference>
<feature type="region of interest" description="Disordered" evidence="5">
    <location>
        <begin position="1"/>
        <end position="20"/>
    </location>
</feature>
<evidence type="ECO:0000313" key="8">
    <source>
        <dbReference type="Proteomes" id="UP000305654"/>
    </source>
</evidence>
<sequence length="234" mass="24264">MPPARRGASGGPVAPGPVPGAGALREAALAHLARFSTTESGLTRVLERRLQRWAQRATHAGGDADAVLAQQQGARSAIAGIVADLRGIGAVDDNAFAQSRARALARGGRSRRAIGAHLAQHGVAAEQAGEAVRLATADVCTPEEAELAAALVQARRRRIGPFRRPAGPSEAADLEASDEDPAPERAGLARRPPSDRQRALASLARAGFAHDVASRALDTELDAAEEMIARLRSG</sequence>
<dbReference type="InterPro" id="IPR036388">
    <property type="entry name" value="WH-like_DNA-bd_sf"/>
</dbReference>
<evidence type="ECO:0000259" key="6">
    <source>
        <dbReference type="Pfam" id="PF02631"/>
    </source>
</evidence>
<feature type="domain" description="RecX second three-helical" evidence="6">
    <location>
        <begin position="92"/>
        <end position="131"/>
    </location>
</feature>
<dbReference type="Gene3D" id="1.10.10.10">
    <property type="entry name" value="Winged helix-like DNA-binding domain superfamily/Winged helix DNA-binding domain"/>
    <property type="match status" value="1"/>
</dbReference>
<evidence type="ECO:0000256" key="1">
    <source>
        <dbReference type="ARBA" id="ARBA00004496"/>
    </source>
</evidence>
<evidence type="ECO:0000256" key="5">
    <source>
        <dbReference type="SAM" id="MobiDB-lite"/>
    </source>
</evidence>
<name>A0A5R9J5P6_9PROT</name>
<feature type="compositionally biased region" description="Acidic residues" evidence="5">
    <location>
        <begin position="172"/>
        <end position="181"/>
    </location>
</feature>